<sequence>MKKLMIYGMLVLAFTSCKKNDIPAYSGENSLYFALAVDPPTPNTNEVRRDSATVSFGFSFGATDSILRIPVKVTGLPVHAARNYTISATGANGAVEGTHFDFAKKTFTIPADSLSDTIPLILHRTADLKTKTMMVTITLVPNENFVTKMLSETISGTTQVLSLNTFRVFFNDILSEPETWSEYYVGKFTVKKFYLMGKVLNLDLDRFSGPAFSQITFQELNYYGIAMQRYLNRMRSEGHTVYEDDGTEMVMGIGVQ</sequence>
<name>A0A1I0RQK1_9BACT</name>
<dbReference type="Pfam" id="PF16132">
    <property type="entry name" value="DUF4843"/>
    <property type="match status" value="1"/>
</dbReference>
<proteinExistence type="predicted"/>
<dbReference type="STRING" id="29529.SAMN04488122_3228"/>
<evidence type="ECO:0008006" key="3">
    <source>
        <dbReference type="Google" id="ProtNLM"/>
    </source>
</evidence>
<reference evidence="2" key="1">
    <citation type="submission" date="2016-10" db="EMBL/GenBank/DDBJ databases">
        <authorList>
            <person name="Varghese N."/>
            <person name="Submissions S."/>
        </authorList>
    </citation>
    <scope>NUCLEOTIDE SEQUENCE [LARGE SCALE GENOMIC DNA]</scope>
    <source>
        <strain evidence="2">DSM 3695</strain>
    </source>
</reference>
<accession>A0A1I0RQK1</accession>
<protein>
    <recommendedName>
        <fullName evidence="3">DUF4843 domain-containing protein</fullName>
    </recommendedName>
</protein>
<dbReference type="AlphaFoldDB" id="A0A1I0RQK1"/>
<evidence type="ECO:0000313" key="2">
    <source>
        <dbReference type="Proteomes" id="UP000199310"/>
    </source>
</evidence>
<evidence type="ECO:0000313" key="1">
    <source>
        <dbReference type="EMBL" id="SEW43508.1"/>
    </source>
</evidence>
<dbReference type="PROSITE" id="PS51257">
    <property type="entry name" value="PROKAR_LIPOPROTEIN"/>
    <property type="match status" value="1"/>
</dbReference>
<keyword evidence="2" id="KW-1185">Reference proteome</keyword>
<organism evidence="1 2">
    <name type="scientific">Chitinophaga arvensicola</name>
    <dbReference type="NCBI Taxonomy" id="29529"/>
    <lineage>
        <taxon>Bacteria</taxon>
        <taxon>Pseudomonadati</taxon>
        <taxon>Bacteroidota</taxon>
        <taxon>Chitinophagia</taxon>
        <taxon>Chitinophagales</taxon>
        <taxon>Chitinophagaceae</taxon>
        <taxon>Chitinophaga</taxon>
    </lineage>
</organism>
<dbReference type="RefSeq" id="WP_089896395.1">
    <property type="nucleotide sequence ID" value="NZ_FOJG01000001.1"/>
</dbReference>
<dbReference type="OrthoDB" id="1096291at2"/>
<dbReference type="InterPro" id="IPR032299">
    <property type="entry name" value="DUF4843"/>
</dbReference>
<dbReference type="Proteomes" id="UP000199310">
    <property type="component" value="Unassembled WGS sequence"/>
</dbReference>
<dbReference type="EMBL" id="FOJG01000001">
    <property type="protein sequence ID" value="SEW43508.1"/>
    <property type="molecule type" value="Genomic_DNA"/>
</dbReference>
<gene>
    <name evidence="1" type="ORF">SAMN04488122_3228</name>
</gene>